<comment type="caution">
    <text evidence="1">The sequence shown here is derived from an EMBL/GenBank/DDBJ whole genome shotgun (WGS) entry which is preliminary data.</text>
</comment>
<protein>
    <submittedName>
        <fullName evidence="1">7543_t:CDS:1</fullName>
    </submittedName>
</protein>
<dbReference type="EMBL" id="CAJVQB010101170">
    <property type="protein sequence ID" value="CAG8850450.1"/>
    <property type="molecule type" value="Genomic_DNA"/>
</dbReference>
<keyword evidence="2" id="KW-1185">Reference proteome</keyword>
<proteinExistence type="predicted"/>
<name>A0ABN7X846_GIGMA</name>
<evidence type="ECO:0000313" key="1">
    <source>
        <dbReference type="EMBL" id="CAG8850450.1"/>
    </source>
</evidence>
<reference evidence="1 2" key="1">
    <citation type="submission" date="2021-06" db="EMBL/GenBank/DDBJ databases">
        <authorList>
            <person name="Kallberg Y."/>
            <person name="Tangrot J."/>
            <person name="Rosling A."/>
        </authorList>
    </citation>
    <scope>NUCLEOTIDE SEQUENCE [LARGE SCALE GENOMIC DNA]</scope>
    <source>
        <strain evidence="1 2">120-4 pot B 10/14</strain>
    </source>
</reference>
<sequence>QTTINVIEDLPKRSTECIKNFNYLTLTNSKTEIYTYKREQNVNSNERKQTTYCKQ</sequence>
<feature type="non-terminal residue" evidence="1">
    <location>
        <position position="1"/>
    </location>
</feature>
<accession>A0ABN7X846</accession>
<evidence type="ECO:0000313" key="2">
    <source>
        <dbReference type="Proteomes" id="UP000789901"/>
    </source>
</evidence>
<dbReference type="Proteomes" id="UP000789901">
    <property type="component" value="Unassembled WGS sequence"/>
</dbReference>
<organism evidence="1 2">
    <name type="scientific">Gigaspora margarita</name>
    <dbReference type="NCBI Taxonomy" id="4874"/>
    <lineage>
        <taxon>Eukaryota</taxon>
        <taxon>Fungi</taxon>
        <taxon>Fungi incertae sedis</taxon>
        <taxon>Mucoromycota</taxon>
        <taxon>Glomeromycotina</taxon>
        <taxon>Glomeromycetes</taxon>
        <taxon>Diversisporales</taxon>
        <taxon>Gigasporaceae</taxon>
        <taxon>Gigaspora</taxon>
    </lineage>
</organism>
<gene>
    <name evidence="1" type="ORF">GMARGA_LOCUS40214</name>
</gene>